<dbReference type="EMBL" id="JAAMPI010000133">
    <property type="protein sequence ID" value="KAF4635235.1"/>
    <property type="molecule type" value="Genomic_DNA"/>
</dbReference>
<accession>A0A8H4W885</accession>
<dbReference type="Proteomes" id="UP000566819">
    <property type="component" value="Unassembled WGS sequence"/>
</dbReference>
<dbReference type="SUPFAM" id="SSF69118">
    <property type="entry name" value="AhpD-like"/>
    <property type="match status" value="1"/>
</dbReference>
<evidence type="ECO:0000313" key="2">
    <source>
        <dbReference type="EMBL" id="KAF4635235.1"/>
    </source>
</evidence>
<dbReference type="Gene3D" id="1.20.1290.10">
    <property type="entry name" value="AhpD-like"/>
    <property type="match status" value="1"/>
</dbReference>
<evidence type="ECO:0000313" key="3">
    <source>
        <dbReference type="Proteomes" id="UP000566819"/>
    </source>
</evidence>
<dbReference type="Pfam" id="PF02627">
    <property type="entry name" value="CMD"/>
    <property type="match status" value="1"/>
</dbReference>
<comment type="caution">
    <text evidence="2">The sequence shown here is derived from an EMBL/GenBank/DDBJ whole genome shotgun (WGS) entry which is preliminary data.</text>
</comment>
<dbReference type="InterPro" id="IPR029032">
    <property type="entry name" value="AhpD-like"/>
</dbReference>
<dbReference type="PANTHER" id="PTHR33930:SF2">
    <property type="entry name" value="BLR3452 PROTEIN"/>
    <property type="match status" value="1"/>
</dbReference>
<name>A0A8H4W885_9HELO</name>
<dbReference type="GO" id="GO:0051920">
    <property type="term" value="F:peroxiredoxin activity"/>
    <property type="evidence" value="ECO:0007669"/>
    <property type="project" value="InterPro"/>
</dbReference>
<evidence type="ECO:0000259" key="1">
    <source>
        <dbReference type="Pfam" id="PF02627"/>
    </source>
</evidence>
<dbReference type="PANTHER" id="PTHR33930">
    <property type="entry name" value="ALKYL HYDROPEROXIDE REDUCTASE AHPD"/>
    <property type="match status" value="1"/>
</dbReference>
<feature type="domain" description="Carboxymuconolactone decarboxylase-like" evidence="1">
    <location>
        <begin position="43"/>
        <end position="112"/>
    </location>
</feature>
<gene>
    <name evidence="2" type="ORF">G7Y89_g2876</name>
</gene>
<dbReference type="OrthoDB" id="10250730at2759"/>
<sequence>MKEEGIERKEDGREAEREVLKERFTRKRGYWHAFWEEFLLLDPEFFEAYSDFSSVPWEVGGVLEPKVKELIYCAFDAAATHLYQPGLKLHMKNAIKYGATPEEIMEVLEIATHDTYGKQSIFGTLQRPLVIDDQQEEVVIDMTGMAGGPRCDAENLNFSELVA</sequence>
<keyword evidence="3" id="KW-1185">Reference proteome</keyword>
<proteinExistence type="predicted"/>
<dbReference type="AlphaFoldDB" id="A0A8H4W885"/>
<dbReference type="InterPro" id="IPR003779">
    <property type="entry name" value="CMD-like"/>
</dbReference>
<protein>
    <recommendedName>
        <fullName evidence="1">Carboxymuconolactone decarboxylase-like domain-containing protein</fullName>
    </recommendedName>
</protein>
<reference evidence="2 3" key="1">
    <citation type="submission" date="2020-03" db="EMBL/GenBank/DDBJ databases">
        <title>Draft Genome Sequence of Cudoniella acicularis.</title>
        <authorList>
            <person name="Buettner E."/>
            <person name="Kellner H."/>
        </authorList>
    </citation>
    <scope>NUCLEOTIDE SEQUENCE [LARGE SCALE GENOMIC DNA]</scope>
    <source>
        <strain evidence="2 3">DSM 108380</strain>
    </source>
</reference>
<organism evidence="2 3">
    <name type="scientific">Cudoniella acicularis</name>
    <dbReference type="NCBI Taxonomy" id="354080"/>
    <lineage>
        <taxon>Eukaryota</taxon>
        <taxon>Fungi</taxon>
        <taxon>Dikarya</taxon>
        <taxon>Ascomycota</taxon>
        <taxon>Pezizomycotina</taxon>
        <taxon>Leotiomycetes</taxon>
        <taxon>Helotiales</taxon>
        <taxon>Tricladiaceae</taxon>
        <taxon>Cudoniella</taxon>
    </lineage>
</organism>